<dbReference type="PANTHER" id="PTHR30273">
    <property type="entry name" value="PERIPLASMIC SIGNAL SENSOR AND SIGMA FACTOR ACTIVATOR FECR-RELATED"/>
    <property type="match status" value="1"/>
</dbReference>
<dbReference type="Pfam" id="PF16220">
    <property type="entry name" value="DUF4880"/>
    <property type="match status" value="1"/>
</dbReference>
<dbReference type="PANTHER" id="PTHR30273:SF2">
    <property type="entry name" value="PROTEIN FECR"/>
    <property type="match status" value="1"/>
</dbReference>
<dbReference type="AlphaFoldDB" id="A0A0S2DHP1"/>
<evidence type="ECO:0000313" key="4">
    <source>
        <dbReference type="Proteomes" id="UP000061569"/>
    </source>
</evidence>
<dbReference type="InterPro" id="IPR032623">
    <property type="entry name" value="FecR_N"/>
</dbReference>
<dbReference type="EMBL" id="CP013140">
    <property type="protein sequence ID" value="ALN57896.1"/>
    <property type="molecule type" value="Genomic_DNA"/>
</dbReference>
<dbReference type="Gene3D" id="2.60.120.1440">
    <property type="match status" value="1"/>
</dbReference>
<evidence type="ECO:0000259" key="2">
    <source>
        <dbReference type="Pfam" id="PF16220"/>
    </source>
</evidence>
<dbReference type="GO" id="GO:0016989">
    <property type="term" value="F:sigma factor antagonist activity"/>
    <property type="evidence" value="ECO:0007669"/>
    <property type="project" value="TreeGrafter"/>
</dbReference>
<dbReference type="PATRIC" id="fig|69.6.peg.2507"/>
<dbReference type="PIRSF" id="PIRSF018266">
    <property type="entry name" value="FecR"/>
    <property type="match status" value="1"/>
</dbReference>
<evidence type="ECO:0000259" key="1">
    <source>
        <dbReference type="Pfam" id="PF04773"/>
    </source>
</evidence>
<dbReference type="Proteomes" id="UP000061569">
    <property type="component" value="Chromosome"/>
</dbReference>
<sequence>MSQPPAFAIAIADAEPIHAQAREWIAWLASGAADEAGLGEFERWLQRPGHRRAFERERQLWRSLGPRPAAQGTAATWRPRPGRRGRWRPALAAAAVLVLALASPEAWLRLRADHRSAHAAETVALPDGSRAVLDADSAIAIQYDRDQRRVELLRGRVWFEVAADPARRFAVVAGDGVIEDISTAFAVADDAGRIETAVSQGRVRVAATADGGWTYLDAGQRAAYGQGRGVARLNDVPADGIGGWRQGELLLDDAAVDAAVRELARYRAGPILIRGDLGALPKVSAALRIGRPEQALDALAASAGLSVTRLPFGVAIVQPIPTPAPAPAPAR</sequence>
<accession>A0A0S2DHP1</accession>
<dbReference type="Pfam" id="PF04773">
    <property type="entry name" value="FecR"/>
    <property type="match status" value="1"/>
</dbReference>
<dbReference type="InterPro" id="IPR006860">
    <property type="entry name" value="FecR"/>
</dbReference>
<dbReference type="OrthoDB" id="9798846at2"/>
<proteinExistence type="predicted"/>
<dbReference type="InterPro" id="IPR012373">
    <property type="entry name" value="Ferrdict_sens_TM"/>
</dbReference>
<reference evidence="3 4" key="1">
    <citation type="submission" date="2015-11" db="EMBL/GenBank/DDBJ databases">
        <title>Genome sequences of Lysobacter enzymogenes strain C3 and Lysobacter antibioticus ATCC 29479.</title>
        <authorList>
            <person name="Kobayashi D.Y."/>
        </authorList>
    </citation>
    <scope>NUCLEOTIDE SEQUENCE [LARGE SCALE GENOMIC DNA]</scope>
    <source>
        <strain evidence="3 4">C3</strain>
    </source>
</reference>
<organism evidence="3 4">
    <name type="scientific">Lysobacter enzymogenes</name>
    <dbReference type="NCBI Taxonomy" id="69"/>
    <lineage>
        <taxon>Bacteria</taxon>
        <taxon>Pseudomonadati</taxon>
        <taxon>Pseudomonadota</taxon>
        <taxon>Gammaproteobacteria</taxon>
        <taxon>Lysobacterales</taxon>
        <taxon>Lysobacteraceae</taxon>
        <taxon>Lysobacter</taxon>
    </lineage>
</organism>
<feature type="domain" description="FecR N-terminal" evidence="2">
    <location>
        <begin position="20"/>
        <end position="59"/>
    </location>
</feature>
<evidence type="ECO:0000313" key="3">
    <source>
        <dbReference type="EMBL" id="ALN57896.1"/>
    </source>
</evidence>
<name>A0A0S2DHP1_LYSEN</name>
<protein>
    <submittedName>
        <fullName evidence="3">Sigma factor regulatory protein, FecR/PupR family</fullName>
    </submittedName>
</protein>
<gene>
    <name evidence="3" type="ORF">GLE_2547</name>
</gene>
<feature type="domain" description="FecR protein" evidence="1">
    <location>
        <begin position="118"/>
        <end position="204"/>
    </location>
</feature>
<dbReference type="KEGG" id="lez:GLE_2547"/>
<dbReference type="STRING" id="69.GLE_2547"/>